<feature type="transmembrane region" description="Helical" evidence="8">
    <location>
        <begin position="151"/>
        <end position="173"/>
    </location>
</feature>
<protein>
    <submittedName>
        <fullName evidence="9">Glycine betaine transporter BetP</fullName>
    </submittedName>
</protein>
<dbReference type="GeneID" id="63459448"/>
<feature type="transmembrane region" description="Helical" evidence="8">
    <location>
        <begin position="267"/>
        <end position="284"/>
    </location>
</feature>
<evidence type="ECO:0000256" key="3">
    <source>
        <dbReference type="ARBA" id="ARBA00022448"/>
    </source>
</evidence>
<evidence type="ECO:0000256" key="4">
    <source>
        <dbReference type="ARBA" id="ARBA00022475"/>
    </source>
</evidence>
<feature type="transmembrane region" description="Helical" evidence="8">
    <location>
        <begin position="296"/>
        <end position="317"/>
    </location>
</feature>
<dbReference type="NCBIfam" id="NF007399">
    <property type="entry name" value="PRK09928.1"/>
    <property type="match status" value="1"/>
</dbReference>
<keyword evidence="7 8" id="KW-0472">Membrane</keyword>
<dbReference type="AlphaFoldDB" id="A0A239VI13"/>
<dbReference type="NCBIfam" id="TIGR00842">
    <property type="entry name" value="bcct"/>
    <property type="match status" value="1"/>
</dbReference>
<name>A0A239VI13_9MICO</name>
<feature type="transmembrane region" description="Helical" evidence="8">
    <location>
        <begin position="20"/>
        <end position="40"/>
    </location>
</feature>
<dbReference type="PANTHER" id="PTHR30047">
    <property type="entry name" value="HIGH-AFFINITY CHOLINE TRANSPORT PROTEIN-RELATED"/>
    <property type="match status" value="1"/>
</dbReference>
<evidence type="ECO:0000256" key="7">
    <source>
        <dbReference type="ARBA" id="ARBA00023136"/>
    </source>
</evidence>
<keyword evidence="5 8" id="KW-0812">Transmembrane</keyword>
<dbReference type="Proteomes" id="UP000242637">
    <property type="component" value="Chromosome 1"/>
</dbReference>
<dbReference type="PANTHER" id="PTHR30047:SF7">
    <property type="entry name" value="HIGH-AFFINITY CHOLINE TRANSPORT PROTEIN"/>
    <property type="match status" value="1"/>
</dbReference>
<comment type="similarity">
    <text evidence="2">Belongs to the BCCT transporter (TC 2.A.15) family.</text>
</comment>
<keyword evidence="3" id="KW-0813">Transport</keyword>
<dbReference type="Pfam" id="PF02028">
    <property type="entry name" value="BCCT"/>
    <property type="match status" value="1"/>
</dbReference>
<keyword evidence="6 8" id="KW-1133">Transmembrane helix</keyword>
<keyword evidence="10" id="KW-1185">Reference proteome</keyword>
<evidence type="ECO:0000256" key="5">
    <source>
        <dbReference type="ARBA" id="ARBA00022692"/>
    </source>
</evidence>
<evidence type="ECO:0000313" key="9">
    <source>
        <dbReference type="EMBL" id="SNV21399.1"/>
    </source>
</evidence>
<comment type="subcellular location">
    <subcellularLocation>
        <location evidence="1">Cell membrane</location>
        <topology evidence="1">Multi-pass membrane protein</topology>
    </subcellularLocation>
</comment>
<feature type="transmembrane region" description="Helical" evidence="8">
    <location>
        <begin position="413"/>
        <end position="439"/>
    </location>
</feature>
<feature type="transmembrane region" description="Helical" evidence="8">
    <location>
        <begin position="359"/>
        <end position="382"/>
    </location>
</feature>
<dbReference type="STRING" id="1121387.GCA_000429885_02092"/>
<evidence type="ECO:0000256" key="6">
    <source>
        <dbReference type="ARBA" id="ARBA00022989"/>
    </source>
</evidence>
<feature type="transmembrane region" description="Helical" evidence="8">
    <location>
        <begin position="487"/>
        <end position="508"/>
    </location>
</feature>
<feature type="transmembrane region" description="Helical" evidence="8">
    <location>
        <begin position="460"/>
        <end position="481"/>
    </location>
</feature>
<gene>
    <name evidence="9" type="primary">betP_1</name>
    <name evidence="9" type="ORF">SAMEA4475696_01218</name>
</gene>
<evidence type="ECO:0000256" key="2">
    <source>
        <dbReference type="ARBA" id="ARBA00005658"/>
    </source>
</evidence>
<feature type="transmembrane region" description="Helical" evidence="8">
    <location>
        <begin position="329"/>
        <end position="347"/>
    </location>
</feature>
<evidence type="ECO:0000256" key="8">
    <source>
        <dbReference type="SAM" id="Phobius"/>
    </source>
</evidence>
<organism evidence="9 10">
    <name type="scientific">Dermatophilus congolensis</name>
    <dbReference type="NCBI Taxonomy" id="1863"/>
    <lineage>
        <taxon>Bacteria</taxon>
        <taxon>Bacillati</taxon>
        <taxon>Actinomycetota</taxon>
        <taxon>Actinomycetes</taxon>
        <taxon>Micrococcales</taxon>
        <taxon>Dermatophilaceae</taxon>
        <taxon>Dermatophilus</taxon>
    </lineage>
</organism>
<dbReference type="InterPro" id="IPR000060">
    <property type="entry name" value="BCCT_transptr"/>
</dbReference>
<dbReference type="EMBL" id="LT906453">
    <property type="protein sequence ID" value="SNV21399.1"/>
    <property type="molecule type" value="Genomic_DNA"/>
</dbReference>
<feature type="transmembrane region" description="Helical" evidence="8">
    <location>
        <begin position="239"/>
        <end position="261"/>
    </location>
</feature>
<proteinExistence type="inferred from homology"/>
<dbReference type="InterPro" id="IPR018093">
    <property type="entry name" value="BCCT_CS"/>
</dbReference>
<evidence type="ECO:0000256" key="1">
    <source>
        <dbReference type="ARBA" id="ARBA00004651"/>
    </source>
</evidence>
<sequence length="688" mass="75282">MTVPLTPGNTLTSKIKNAGVQWPVFIASSVVILVIALWAILDTTRAGAILGTVVAWTGKWFGWFYVGLAAFSLLFVLILATSGKTGRIKLGPDTSKPEYTFFAWASMLFAAGIGTDLMFFSVAEPVAQYLAPPATQPQTVQAAKEATVWTLFHYGIIGWGMYALMGMALGYFAHRKGLPLAVRSALHPMFGKRLAGAPGHAVDTAAIVGTIFGVATTLGIGVVQLNVGLEIMFGIRQGLPAQIVLVVIAVGVATISATSGVDKGIRILSQLNVLLALFLAFYVLAAGKTDFLLNSLVMNIGDFVSMFPGMAMGTLAYNDAREWMNAWTLFFWAWWIAWASFVGMFLARISRGRTIREFVIGTLTLPFAYILMWVSIFGNAAIDRIRSGDSAFGQQALKVPEYGFYALLQQYPAAFFIVGLATIVGLLFYVTSADSGALVMANLSSTRVTPRTDAQPWLRIFWAAVTALLTIGILMVGGIPALQNATIIMGLPFAIVVLLVMVGLWKALADEGRRIESRHRVVEPSILGSSTMVRQRPSWRSRMSKAFNTVSRRRAEEYLNRVVIPALEDVATAFRDEGTTAEVVSGEDEDMSLIDAGDEPTRYVALVAQCGEEETFRYRVSIRTVAAPSYGRALDVEDVTTRLEVNGISDEPYDVFGYSTDELRHDILDHYERYVDFRRIYEIESSIT</sequence>
<dbReference type="KEGG" id="dco:SAMEA4475696_1218"/>
<accession>A0A239VI13</accession>
<dbReference type="RefSeq" id="WP_028327995.1">
    <property type="nucleotide sequence ID" value="NZ_LT906453.1"/>
</dbReference>
<dbReference type="PROSITE" id="PS01303">
    <property type="entry name" value="BCCT"/>
    <property type="match status" value="1"/>
</dbReference>
<reference evidence="9 10" key="1">
    <citation type="submission" date="2017-06" db="EMBL/GenBank/DDBJ databases">
        <authorList>
            <consortium name="Pathogen Informatics"/>
        </authorList>
    </citation>
    <scope>NUCLEOTIDE SEQUENCE [LARGE SCALE GENOMIC DNA]</scope>
    <source>
        <strain evidence="9 10">NCTC13039</strain>
    </source>
</reference>
<keyword evidence="4" id="KW-1003">Cell membrane</keyword>
<feature type="transmembrane region" description="Helical" evidence="8">
    <location>
        <begin position="101"/>
        <end position="123"/>
    </location>
</feature>
<feature type="transmembrane region" description="Helical" evidence="8">
    <location>
        <begin position="60"/>
        <end position="80"/>
    </location>
</feature>
<evidence type="ECO:0000313" key="10">
    <source>
        <dbReference type="Proteomes" id="UP000242637"/>
    </source>
</evidence>
<dbReference type="GO" id="GO:0005886">
    <property type="term" value="C:plasma membrane"/>
    <property type="evidence" value="ECO:0007669"/>
    <property type="project" value="UniProtKB-SubCell"/>
</dbReference>
<dbReference type="GO" id="GO:0022857">
    <property type="term" value="F:transmembrane transporter activity"/>
    <property type="evidence" value="ECO:0007669"/>
    <property type="project" value="InterPro"/>
</dbReference>